<evidence type="ECO:0000313" key="2">
    <source>
        <dbReference type="EMBL" id="CDW22093.1"/>
    </source>
</evidence>
<proteinExistence type="predicted"/>
<organism evidence="2">
    <name type="scientific">Lepeophtheirus salmonis</name>
    <name type="common">Salmon louse</name>
    <name type="synonym">Caligus salmonis</name>
    <dbReference type="NCBI Taxonomy" id="72036"/>
    <lineage>
        <taxon>Eukaryota</taxon>
        <taxon>Metazoa</taxon>
        <taxon>Ecdysozoa</taxon>
        <taxon>Arthropoda</taxon>
        <taxon>Crustacea</taxon>
        <taxon>Multicrustacea</taxon>
        <taxon>Hexanauplia</taxon>
        <taxon>Copepoda</taxon>
        <taxon>Siphonostomatoida</taxon>
        <taxon>Caligidae</taxon>
        <taxon>Lepeophtheirus</taxon>
    </lineage>
</organism>
<reference evidence="2" key="1">
    <citation type="submission" date="2014-05" db="EMBL/GenBank/DDBJ databases">
        <authorList>
            <person name="Chronopoulou M."/>
        </authorList>
    </citation>
    <scope>NUCLEOTIDE SEQUENCE</scope>
    <source>
        <tissue evidence="2">Whole organism</tissue>
    </source>
</reference>
<feature type="transmembrane region" description="Helical" evidence="1">
    <location>
        <begin position="31"/>
        <end position="52"/>
    </location>
</feature>
<keyword evidence="1" id="KW-1133">Transmembrane helix</keyword>
<dbReference type="EMBL" id="HACA01004732">
    <property type="protein sequence ID" value="CDW22093.1"/>
    <property type="molecule type" value="Transcribed_RNA"/>
</dbReference>
<feature type="non-terminal residue" evidence="2">
    <location>
        <position position="1"/>
    </location>
</feature>
<accession>A0A0K2T7V5</accession>
<evidence type="ECO:0000256" key="1">
    <source>
        <dbReference type="SAM" id="Phobius"/>
    </source>
</evidence>
<dbReference type="AlphaFoldDB" id="A0A0K2T7V5"/>
<name>A0A0K2T7V5_LEPSM</name>
<sequence>LLFLFIFKLGHLFLPSSIYYSISLKTILSHYTYLQCNGIYIFIFFVCLLALYNQSSI</sequence>
<keyword evidence="1" id="KW-0812">Transmembrane</keyword>
<protein>
    <submittedName>
        <fullName evidence="2">Uncharacterized protein</fullName>
    </submittedName>
</protein>
<keyword evidence="1" id="KW-0472">Membrane</keyword>